<dbReference type="AlphaFoldDB" id="A0A0J8U7R8"/>
<feature type="region of interest" description="Disordered" evidence="1">
    <location>
        <begin position="42"/>
        <end position="68"/>
    </location>
</feature>
<evidence type="ECO:0000313" key="3">
    <source>
        <dbReference type="Proteomes" id="UP000037594"/>
    </source>
</evidence>
<dbReference type="OrthoDB" id="4764192at2"/>
<accession>A0A0J8U7R8</accession>
<organism evidence="2 3">
    <name type="scientific">Mycolicibacterium conceptionense</name>
    <dbReference type="NCBI Taxonomy" id="451644"/>
    <lineage>
        <taxon>Bacteria</taxon>
        <taxon>Bacillati</taxon>
        <taxon>Actinomycetota</taxon>
        <taxon>Actinomycetes</taxon>
        <taxon>Mycobacteriales</taxon>
        <taxon>Mycobacteriaceae</taxon>
        <taxon>Mycolicibacterium</taxon>
    </lineage>
</organism>
<proteinExistence type="predicted"/>
<dbReference type="Proteomes" id="UP000037594">
    <property type="component" value="Unassembled WGS sequence"/>
</dbReference>
<dbReference type="RefSeq" id="WP_048895910.1">
    <property type="nucleotide sequence ID" value="NZ_LFOD01000012.1"/>
</dbReference>
<name>A0A0J8U7R8_9MYCO</name>
<comment type="caution">
    <text evidence="2">The sequence shown here is derived from an EMBL/GenBank/DDBJ whole genome shotgun (WGS) entry which is preliminary data.</text>
</comment>
<feature type="compositionally biased region" description="Basic and acidic residues" evidence="1">
    <location>
        <begin position="50"/>
        <end position="65"/>
    </location>
</feature>
<dbReference type="PATRIC" id="fig|451644.5.peg.3060"/>
<reference evidence="2 3" key="1">
    <citation type="submission" date="2015-06" db="EMBL/GenBank/DDBJ databases">
        <title>Genome sequence of Mycobacterium conceptionense strain MLE.</title>
        <authorList>
            <person name="Greninger A.L."/>
            <person name="Cunningham G."/>
            <person name="Chiu C.Y."/>
            <person name="Miller S."/>
        </authorList>
    </citation>
    <scope>NUCLEOTIDE SEQUENCE [LARGE SCALE GENOMIC DNA]</scope>
    <source>
        <strain evidence="2 3">MLE</strain>
    </source>
</reference>
<protein>
    <submittedName>
        <fullName evidence="2">Uncharacterized protein</fullName>
    </submittedName>
</protein>
<evidence type="ECO:0000256" key="1">
    <source>
        <dbReference type="SAM" id="MobiDB-lite"/>
    </source>
</evidence>
<evidence type="ECO:0000313" key="2">
    <source>
        <dbReference type="EMBL" id="KMV17563.1"/>
    </source>
</evidence>
<gene>
    <name evidence="2" type="ORF">ACT17_14800</name>
</gene>
<sequence length="96" mass="10316">MHATVTVVSDTELDPYTCFWAELRDAHAVDAANYFIGSDNWSQVEEEPAPEAHPHSASVERDGHPPLHFITADPAAADAASDALVKILGRGPDSVH</sequence>
<dbReference type="EMBL" id="LFOD01000012">
    <property type="protein sequence ID" value="KMV17563.1"/>
    <property type="molecule type" value="Genomic_DNA"/>
</dbReference>